<reference evidence="10" key="1">
    <citation type="submission" date="2015-07" db="EMBL/GenBank/DDBJ databases">
        <title>Transcriptome Assembly of Anthurium amnicola.</title>
        <authorList>
            <person name="Suzuki J."/>
        </authorList>
    </citation>
    <scope>NUCLEOTIDE SEQUENCE</scope>
</reference>
<evidence type="ECO:0000256" key="6">
    <source>
        <dbReference type="ARBA" id="ARBA00037932"/>
    </source>
</evidence>
<evidence type="ECO:0000256" key="3">
    <source>
        <dbReference type="ARBA" id="ARBA00022603"/>
    </source>
</evidence>
<keyword evidence="5" id="KW-0949">S-adenosyl-L-methionine</keyword>
<dbReference type="GO" id="GO:0032259">
    <property type="term" value="P:methylation"/>
    <property type="evidence" value="ECO:0007669"/>
    <property type="project" value="UniProtKB-KW"/>
</dbReference>
<protein>
    <recommendedName>
        <fullName evidence="8">ETFB lysine methyltransferase</fullName>
    </recommendedName>
    <alternativeName>
        <fullName evidence="7">Protein N-lysine methyltransferase METTL20</fullName>
    </alternativeName>
</protein>
<dbReference type="InterPro" id="IPR050078">
    <property type="entry name" value="Ribosomal_L11_MeTrfase_PrmA"/>
</dbReference>
<feature type="region of interest" description="Disordered" evidence="9">
    <location>
        <begin position="58"/>
        <end position="82"/>
    </location>
</feature>
<dbReference type="Gene3D" id="3.40.50.150">
    <property type="entry name" value="Vaccinia Virus protein VP39"/>
    <property type="match status" value="1"/>
</dbReference>
<sequence length="411" mass="44679">MSPPRCASRGLRSLVRLFSLRPSPASSFPTSTASPTGSNREQLGCCWASNLLPPLSLPPSATREGRAAGSRGACSLPPKRRRQRAAELRNTRACSLHEELDGARDPSLSRPCVSVCIRCFKRDADTLSEALLWFGASSASMDELSDFDDTDQICITSIFTDDQHVQMCISNAAKSIGLKETPSYEVTVSEQFNWIRNVQETFHPLQITNGLWVVPEWRTPPDIQATNIILNPGVAFGTGEHPTTKLCLLLLHGSIKGGESFLDYGTGSGILGIAAVKMGAALSVGIDIDPQALSSARQNIALNEIEHGRMILYLAPQKDSTGEQTYNCEIRARKQKFDIIIANILLNPLLELAESLVSYGKPGALIGVSGIISEQVPEVKERFLKNLESISISEMDGWACLTGFKRSTCET</sequence>
<dbReference type="PANTHER" id="PTHR43648:SF1">
    <property type="entry name" value="ELECTRON TRANSFER FLAVOPROTEIN BETA SUBUNIT LYSINE METHYLTRANSFERASE"/>
    <property type="match status" value="1"/>
</dbReference>
<keyword evidence="10" id="KW-0689">Ribosomal protein</keyword>
<organism evidence="10">
    <name type="scientific">Anthurium amnicola</name>
    <dbReference type="NCBI Taxonomy" id="1678845"/>
    <lineage>
        <taxon>Eukaryota</taxon>
        <taxon>Viridiplantae</taxon>
        <taxon>Streptophyta</taxon>
        <taxon>Embryophyta</taxon>
        <taxon>Tracheophyta</taxon>
        <taxon>Spermatophyta</taxon>
        <taxon>Magnoliopsida</taxon>
        <taxon>Liliopsida</taxon>
        <taxon>Araceae</taxon>
        <taxon>Pothoideae</taxon>
        <taxon>Potheae</taxon>
        <taxon>Anthurium</taxon>
    </lineage>
</organism>
<dbReference type="InterPro" id="IPR004498">
    <property type="entry name" value="Ribosomal_PrmA_MeTrfase"/>
</dbReference>
<evidence type="ECO:0000256" key="8">
    <source>
        <dbReference type="ARBA" id="ARBA00042266"/>
    </source>
</evidence>
<name>A0A1D1YX18_9ARAE</name>
<evidence type="ECO:0000256" key="2">
    <source>
        <dbReference type="ARBA" id="ARBA00022490"/>
    </source>
</evidence>
<evidence type="ECO:0000256" key="7">
    <source>
        <dbReference type="ARBA" id="ARBA00041867"/>
    </source>
</evidence>
<dbReference type="InterPro" id="IPR029063">
    <property type="entry name" value="SAM-dependent_MTases_sf"/>
</dbReference>
<gene>
    <name evidence="10" type="primary">prmA_3</name>
    <name evidence="10" type="ORF">g.93947</name>
</gene>
<dbReference type="GO" id="GO:0016279">
    <property type="term" value="F:protein-lysine N-methyltransferase activity"/>
    <property type="evidence" value="ECO:0007669"/>
    <property type="project" value="TreeGrafter"/>
</dbReference>
<dbReference type="EMBL" id="GDJX01008728">
    <property type="protein sequence ID" value="JAT59208.1"/>
    <property type="molecule type" value="Transcribed_RNA"/>
</dbReference>
<dbReference type="CDD" id="cd02440">
    <property type="entry name" value="AdoMet_MTases"/>
    <property type="match status" value="1"/>
</dbReference>
<dbReference type="SUPFAM" id="SSF53335">
    <property type="entry name" value="S-adenosyl-L-methionine-dependent methyltransferases"/>
    <property type="match status" value="1"/>
</dbReference>
<evidence type="ECO:0000256" key="5">
    <source>
        <dbReference type="ARBA" id="ARBA00022691"/>
    </source>
</evidence>
<evidence type="ECO:0000256" key="1">
    <source>
        <dbReference type="ARBA" id="ARBA00009741"/>
    </source>
</evidence>
<evidence type="ECO:0000313" key="10">
    <source>
        <dbReference type="EMBL" id="JAT59208.1"/>
    </source>
</evidence>
<keyword evidence="3 10" id="KW-0489">Methyltransferase</keyword>
<accession>A0A1D1YX18</accession>
<dbReference type="GO" id="GO:0005840">
    <property type="term" value="C:ribosome"/>
    <property type="evidence" value="ECO:0007669"/>
    <property type="project" value="UniProtKB-KW"/>
</dbReference>
<evidence type="ECO:0000256" key="4">
    <source>
        <dbReference type="ARBA" id="ARBA00022679"/>
    </source>
</evidence>
<proteinExistence type="inferred from homology"/>
<keyword evidence="10" id="KW-0687">Ribonucleoprotein</keyword>
<keyword evidence="2" id="KW-0963">Cytoplasm</keyword>
<dbReference type="PANTHER" id="PTHR43648">
    <property type="entry name" value="ELECTRON TRANSFER FLAVOPROTEIN BETA SUBUNIT LYSINE METHYLTRANSFERASE"/>
    <property type="match status" value="1"/>
</dbReference>
<comment type="similarity">
    <text evidence="6">Belongs to the methyltransferase superfamily. ETFBKMT family.</text>
</comment>
<dbReference type="GO" id="GO:0005739">
    <property type="term" value="C:mitochondrion"/>
    <property type="evidence" value="ECO:0007669"/>
    <property type="project" value="TreeGrafter"/>
</dbReference>
<dbReference type="Pfam" id="PF06325">
    <property type="entry name" value="PrmA"/>
    <property type="match status" value="1"/>
</dbReference>
<dbReference type="HAMAP" id="MF_00735">
    <property type="entry name" value="Methyltr_PrmA"/>
    <property type="match status" value="1"/>
</dbReference>
<dbReference type="AlphaFoldDB" id="A0A1D1YX18"/>
<comment type="similarity">
    <text evidence="1">Belongs to the methyltransferase superfamily. PrmA family.</text>
</comment>
<keyword evidence="4 10" id="KW-0808">Transferase</keyword>
<evidence type="ECO:0000256" key="9">
    <source>
        <dbReference type="SAM" id="MobiDB-lite"/>
    </source>
</evidence>